<proteinExistence type="predicted"/>
<comment type="caution">
    <text evidence="1">The sequence shown here is derived from an EMBL/GenBank/DDBJ whole genome shotgun (WGS) entry which is preliminary data.</text>
</comment>
<reference evidence="1 2" key="1">
    <citation type="submission" date="2018-10" db="EMBL/GenBank/DDBJ databases">
        <title>A high-quality apple genome assembly.</title>
        <authorList>
            <person name="Hu J."/>
        </authorList>
    </citation>
    <scope>NUCLEOTIDE SEQUENCE [LARGE SCALE GENOMIC DNA]</scope>
    <source>
        <strain evidence="2">cv. HFTH1</strain>
        <tissue evidence="1">Young leaf</tissue>
    </source>
</reference>
<accession>A0A498HUX5</accession>
<dbReference type="EMBL" id="RDQH01000341">
    <property type="protein sequence ID" value="RXH74074.1"/>
    <property type="molecule type" value="Genomic_DNA"/>
</dbReference>
<evidence type="ECO:0000313" key="2">
    <source>
        <dbReference type="Proteomes" id="UP000290289"/>
    </source>
</evidence>
<gene>
    <name evidence="1" type="ORF">DVH24_021254</name>
</gene>
<dbReference type="AlphaFoldDB" id="A0A498HUX5"/>
<protein>
    <submittedName>
        <fullName evidence="1">Uncharacterized protein</fullName>
    </submittedName>
</protein>
<keyword evidence="2" id="KW-1185">Reference proteome</keyword>
<dbReference type="Proteomes" id="UP000290289">
    <property type="component" value="Chromosome 15"/>
</dbReference>
<sequence>MSTTPPPLSPTASVSTTTAFAHDLSLRLAPSPKFRILLFRRKLRPLLKGLWVLAQRTGGNCA</sequence>
<evidence type="ECO:0000313" key="1">
    <source>
        <dbReference type="EMBL" id="RXH74074.1"/>
    </source>
</evidence>
<name>A0A498HUX5_MALDO</name>
<organism evidence="1 2">
    <name type="scientific">Malus domestica</name>
    <name type="common">Apple</name>
    <name type="synonym">Pyrus malus</name>
    <dbReference type="NCBI Taxonomy" id="3750"/>
    <lineage>
        <taxon>Eukaryota</taxon>
        <taxon>Viridiplantae</taxon>
        <taxon>Streptophyta</taxon>
        <taxon>Embryophyta</taxon>
        <taxon>Tracheophyta</taxon>
        <taxon>Spermatophyta</taxon>
        <taxon>Magnoliopsida</taxon>
        <taxon>eudicotyledons</taxon>
        <taxon>Gunneridae</taxon>
        <taxon>Pentapetalae</taxon>
        <taxon>rosids</taxon>
        <taxon>fabids</taxon>
        <taxon>Rosales</taxon>
        <taxon>Rosaceae</taxon>
        <taxon>Amygdaloideae</taxon>
        <taxon>Maleae</taxon>
        <taxon>Malus</taxon>
    </lineage>
</organism>